<dbReference type="InterPro" id="IPR001098">
    <property type="entry name" value="DNA-dir_DNA_pol_A_palm_dom"/>
</dbReference>
<keyword evidence="3" id="KW-0548">Nucleotidyltransferase</keyword>
<dbReference type="GO" id="GO:0003887">
    <property type="term" value="F:DNA-directed DNA polymerase activity"/>
    <property type="evidence" value="ECO:0007669"/>
    <property type="project" value="UniProtKB-KW"/>
</dbReference>
<evidence type="ECO:0000313" key="7">
    <source>
        <dbReference type="EnsemblMetazoa" id="CJA00559.1"/>
    </source>
</evidence>
<sequence length="395" mass="45375">MPGSERFTTSRPKTQNTVIRSTFGTDNKSFDIFGTPPSAIKKENPLKHKRIENLILAHLNHLIDTETEENENFFPILLKRFEKTWNFDIQSLYSASENEQRAGLEAFAMKRIFTFLQKSAIQCSSEERVNLELASCHTVLNMFYNGMSFDIATCNSFIKTHQMQIERLEEEIWRLAHGKFNIDSSHEVSHVLFNRLGLVYPETSNCKSKQRHLPTNKAILERMTEQNVIVGKIIDYRHKQHTLSQCLIPLAKYETRIIHCWFEMCTNTGRILTIRPNLQNVPKKVSPDGMSARKLFTASPGSVIIGADYKQLELRVLAHLSNDSNLVSLIAQERDLFQELSADWNFPRDAVKQLCYGLIYGMGAKSLAELTKMKVEEAESMFKAFFALFPELEPT</sequence>
<dbReference type="GO" id="GO:0003677">
    <property type="term" value="F:DNA binding"/>
    <property type="evidence" value="ECO:0007669"/>
    <property type="project" value="InterPro"/>
</dbReference>
<dbReference type="SMART" id="SM00482">
    <property type="entry name" value="POLAc"/>
    <property type="match status" value="1"/>
</dbReference>
<proteinExistence type="predicted"/>
<organism evidence="7 8">
    <name type="scientific">Caenorhabditis japonica</name>
    <dbReference type="NCBI Taxonomy" id="281687"/>
    <lineage>
        <taxon>Eukaryota</taxon>
        <taxon>Metazoa</taxon>
        <taxon>Ecdysozoa</taxon>
        <taxon>Nematoda</taxon>
        <taxon>Chromadorea</taxon>
        <taxon>Rhabditida</taxon>
        <taxon>Rhabditina</taxon>
        <taxon>Rhabditomorpha</taxon>
        <taxon>Rhabditoidea</taxon>
        <taxon>Rhabditidae</taxon>
        <taxon>Peloderinae</taxon>
        <taxon>Caenorhabditis</taxon>
    </lineage>
</organism>
<dbReference type="EC" id="2.7.7.7" evidence="1"/>
<dbReference type="Gene3D" id="1.20.1060.10">
    <property type="entry name" value="Taq DNA Polymerase, Chain T, domain 4"/>
    <property type="match status" value="1"/>
</dbReference>
<evidence type="ECO:0000256" key="3">
    <source>
        <dbReference type="ARBA" id="ARBA00022695"/>
    </source>
</evidence>
<dbReference type="GO" id="GO:0006261">
    <property type="term" value="P:DNA-templated DNA replication"/>
    <property type="evidence" value="ECO:0007669"/>
    <property type="project" value="InterPro"/>
</dbReference>
<dbReference type="Pfam" id="PF00476">
    <property type="entry name" value="DNA_pol_A"/>
    <property type="match status" value="1"/>
</dbReference>
<dbReference type="Proteomes" id="UP000005237">
    <property type="component" value="Unassembled WGS sequence"/>
</dbReference>
<feature type="domain" description="DNA-directed DNA polymerase family A palm" evidence="6">
    <location>
        <begin position="289"/>
        <end position="395"/>
    </location>
</feature>
<dbReference type="EnsemblMetazoa" id="CJA00559.1">
    <property type="protein sequence ID" value="CJA00559.1"/>
    <property type="gene ID" value="WBGene00119763"/>
</dbReference>
<dbReference type="PANTHER" id="PTHR10133:SF62">
    <property type="entry name" value="DNA POLYMERASE THETA"/>
    <property type="match status" value="1"/>
</dbReference>
<dbReference type="InterPro" id="IPR043502">
    <property type="entry name" value="DNA/RNA_pol_sf"/>
</dbReference>
<keyword evidence="8" id="KW-1185">Reference proteome</keyword>
<dbReference type="Gene3D" id="1.10.150.20">
    <property type="entry name" value="5' to 3' exonuclease, C-terminal subdomain"/>
    <property type="match status" value="1"/>
</dbReference>
<evidence type="ECO:0000259" key="6">
    <source>
        <dbReference type="SMART" id="SM00482"/>
    </source>
</evidence>
<keyword evidence="4" id="KW-0239">DNA-directed DNA polymerase</keyword>
<dbReference type="InterPro" id="IPR002298">
    <property type="entry name" value="DNA_polymerase_A"/>
</dbReference>
<dbReference type="InterPro" id="IPR019760">
    <property type="entry name" value="DNA-dir_DNA_pol_A_CS"/>
</dbReference>
<dbReference type="PANTHER" id="PTHR10133">
    <property type="entry name" value="DNA POLYMERASE I"/>
    <property type="match status" value="1"/>
</dbReference>
<dbReference type="AlphaFoldDB" id="A0A8R1DEP8"/>
<evidence type="ECO:0000256" key="2">
    <source>
        <dbReference type="ARBA" id="ARBA00022679"/>
    </source>
</evidence>
<name>A0A8R1DEP8_CAEJA</name>
<evidence type="ECO:0000313" key="8">
    <source>
        <dbReference type="Proteomes" id="UP000005237"/>
    </source>
</evidence>
<evidence type="ECO:0000256" key="4">
    <source>
        <dbReference type="ARBA" id="ARBA00022932"/>
    </source>
</evidence>
<dbReference type="GO" id="GO:0097681">
    <property type="term" value="P:double-strand break repair via alternative nonhomologous end joining"/>
    <property type="evidence" value="ECO:0007669"/>
    <property type="project" value="TreeGrafter"/>
</dbReference>
<dbReference type="PRINTS" id="PR00868">
    <property type="entry name" value="DNAPOLI"/>
</dbReference>
<reference evidence="8" key="1">
    <citation type="submission" date="2010-08" db="EMBL/GenBank/DDBJ databases">
        <authorList>
            <consortium name="Caenorhabditis japonica Sequencing Consortium"/>
            <person name="Wilson R.K."/>
        </authorList>
    </citation>
    <scope>NUCLEOTIDE SEQUENCE [LARGE SCALE GENOMIC DNA]</scope>
    <source>
        <strain evidence="8">DF5081</strain>
    </source>
</reference>
<evidence type="ECO:0000256" key="1">
    <source>
        <dbReference type="ARBA" id="ARBA00012417"/>
    </source>
</evidence>
<protein>
    <recommendedName>
        <fullName evidence="1">DNA-directed DNA polymerase</fullName>
        <ecNumber evidence="1">2.7.7.7</ecNumber>
    </recommendedName>
</protein>
<keyword evidence="2" id="KW-0808">Transferase</keyword>
<dbReference type="PROSITE" id="PS00447">
    <property type="entry name" value="DNA_POLYMERASE_A"/>
    <property type="match status" value="1"/>
</dbReference>
<comment type="catalytic activity">
    <reaction evidence="5">
        <text>DNA(n) + a 2'-deoxyribonucleoside 5'-triphosphate = DNA(n+1) + diphosphate</text>
        <dbReference type="Rhea" id="RHEA:22508"/>
        <dbReference type="Rhea" id="RHEA-COMP:17339"/>
        <dbReference type="Rhea" id="RHEA-COMP:17340"/>
        <dbReference type="ChEBI" id="CHEBI:33019"/>
        <dbReference type="ChEBI" id="CHEBI:61560"/>
        <dbReference type="ChEBI" id="CHEBI:173112"/>
        <dbReference type="EC" id="2.7.7.7"/>
    </reaction>
</comment>
<accession>A0A8R1DEP8</accession>
<evidence type="ECO:0000256" key="5">
    <source>
        <dbReference type="ARBA" id="ARBA00049244"/>
    </source>
</evidence>
<dbReference type="SUPFAM" id="SSF56672">
    <property type="entry name" value="DNA/RNA polymerases"/>
    <property type="match status" value="1"/>
</dbReference>
<reference evidence="7" key="2">
    <citation type="submission" date="2022-06" db="UniProtKB">
        <authorList>
            <consortium name="EnsemblMetazoa"/>
        </authorList>
    </citation>
    <scope>IDENTIFICATION</scope>
    <source>
        <strain evidence="7">DF5081</strain>
    </source>
</reference>